<feature type="compositionally biased region" description="Basic and acidic residues" evidence="4">
    <location>
        <begin position="660"/>
        <end position="670"/>
    </location>
</feature>
<dbReference type="PROSITE" id="PS50088">
    <property type="entry name" value="ANK_REPEAT"/>
    <property type="match status" value="2"/>
</dbReference>
<dbReference type="Gene3D" id="1.25.40.20">
    <property type="entry name" value="Ankyrin repeat-containing domain"/>
    <property type="match status" value="2"/>
</dbReference>
<feature type="repeat" description="ANK" evidence="3">
    <location>
        <begin position="192"/>
        <end position="224"/>
    </location>
</feature>
<evidence type="ECO:0000313" key="5">
    <source>
        <dbReference type="EMBL" id="KAK4191345.1"/>
    </source>
</evidence>
<dbReference type="PANTHER" id="PTHR24123">
    <property type="entry name" value="ANKYRIN REPEAT-CONTAINING"/>
    <property type="match status" value="1"/>
</dbReference>
<evidence type="ECO:0000256" key="1">
    <source>
        <dbReference type="ARBA" id="ARBA00022737"/>
    </source>
</evidence>
<evidence type="ECO:0000313" key="6">
    <source>
        <dbReference type="Proteomes" id="UP001302126"/>
    </source>
</evidence>
<keyword evidence="1" id="KW-0677">Repeat</keyword>
<dbReference type="EMBL" id="MU864360">
    <property type="protein sequence ID" value="KAK4191345.1"/>
    <property type="molecule type" value="Genomic_DNA"/>
</dbReference>
<evidence type="ECO:0000256" key="3">
    <source>
        <dbReference type="PROSITE-ProRule" id="PRU00023"/>
    </source>
</evidence>
<feature type="compositionally biased region" description="Basic and acidic residues" evidence="4">
    <location>
        <begin position="684"/>
        <end position="695"/>
    </location>
</feature>
<proteinExistence type="predicted"/>
<reference evidence="5" key="1">
    <citation type="journal article" date="2023" name="Mol. Phylogenet. Evol.">
        <title>Genome-scale phylogeny and comparative genomics of the fungal order Sordariales.</title>
        <authorList>
            <person name="Hensen N."/>
            <person name="Bonometti L."/>
            <person name="Westerberg I."/>
            <person name="Brannstrom I.O."/>
            <person name="Guillou S."/>
            <person name="Cros-Aarteil S."/>
            <person name="Calhoun S."/>
            <person name="Haridas S."/>
            <person name="Kuo A."/>
            <person name="Mondo S."/>
            <person name="Pangilinan J."/>
            <person name="Riley R."/>
            <person name="LaButti K."/>
            <person name="Andreopoulos B."/>
            <person name="Lipzen A."/>
            <person name="Chen C."/>
            <person name="Yan M."/>
            <person name="Daum C."/>
            <person name="Ng V."/>
            <person name="Clum A."/>
            <person name="Steindorff A."/>
            <person name="Ohm R.A."/>
            <person name="Martin F."/>
            <person name="Silar P."/>
            <person name="Natvig D.O."/>
            <person name="Lalanne C."/>
            <person name="Gautier V."/>
            <person name="Ament-Velasquez S.L."/>
            <person name="Kruys A."/>
            <person name="Hutchinson M.I."/>
            <person name="Powell A.J."/>
            <person name="Barry K."/>
            <person name="Miller A.N."/>
            <person name="Grigoriev I.V."/>
            <person name="Debuchy R."/>
            <person name="Gladieux P."/>
            <person name="Hiltunen Thoren M."/>
            <person name="Johannesson H."/>
        </authorList>
    </citation>
    <scope>NUCLEOTIDE SEQUENCE</scope>
    <source>
        <strain evidence="5">PSN309</strain>
    </source>
</reference>
<dbReference type="InterPro" id="IPR002110">
    <property type="entry name" value="Ankyrin_rpt"/>
</dbReference>
<dbReference type="SUPFAM" id="SSF48403">
    <property type="entry name" value="Ankyrin repeat"/>
    <property type="match status" value="1"/>
</dbReference>
<dbReference type="Pfam" id="PF12796">
    <property type="entry name" value="Ank_2"/>
    <property type="match status" value="1"/>
</dbReference>
<gene>
    <name evidence="5" type="ORF">QBC35DRAFT_529349</name>
</gene>
<name>A0AAN6X1T0_9PEZI</name>
<organism evidence="5 6">
    <name type="scientific">Podospora australis</name>
    <dbReference type="NCBI Taxonomy" id="1536484"/>
    <lineage>
        <taxon>Eukaryota</taxon>
        <taxon>Fungi</taxon>
        <taxon>Dikarya</taxon>
        <taxon>Ascomycota</taxon>
        <taxon>Pezizomycotina</taxon>
        <taxon>Sordariomycetes</taxon>
        <taxon>Sordariomycetidae</taxon>
        <taxon>Sordariales</taxon>
        <taxon>Podosporaceae</taxon>
        <taxon>Podospora</taxon>
    </lineage>
</organism>
<dbReference type="SMART" id="SM00248">
    <property type="entry name" value="ANK"/>
    <property type="match status" value="7"/>
</dbReference>
<feature type="repeat" description="ANK" evidence="3">
    <location>
        <begin position="156"/>
        <end position="180"/>
    </location>
</feature>
<sequence>MVASSSCNMQWKRGYRLASLGEGSTLYVMPPMRDKPRVTALECVIAHGMERVVDYLLARYRQTPTDDNSPAPEGRVFLVSMHYVALCYNYPATISMIRKLRDAGVGVGTGAPHTPLAFAWAKERTELVKKLIMAGAPYERWPETEDEAEDEDPWNLGRSPLELAAERGLLDEMKLLLDLGNVDIEFAQGDEWGRTALIMAGERGDLECLKLLLASGANSNAMDRGSRAESNARSMTVAHYTLSGAGWDDGPAQRPWMERKCEFMRILLEHGANLGFLDSRGISSHRLQAQYHSGVPTRSGVVTWEVMIVLALARGKSSPRFIRELCAGFEDRIGSGRVPLAKNASLLHLACGGLSMVSRRESLRQYLVIKYLLDCIENLEVDAVTSNLKTPLMVAAQPGMPNNFDAISLLLSHGADPYLSLCELPPSPIEETYNLLQPANGARFSRCAIESIVSVSCWPREKYHGTSTPEYTETAPKNQGSIQLYLIAATFLWAILTHGNSIMGGVDDEEAPEFLVHCLEHLLTKSIIATKNFERDSYSDINHALVEVGLYMAVVTQLLHSGVDMNKPSTALKKSWVDLLREVLEPPKLNNDGDGNGSIQPEPPKCLLSPGNMGEWARTDRRSPLMSWARGCLYEVPEQYTVGFEKILFRNLAYGDRCRWDDEMPRREPPPTDCPESDSEPDLGDERYHSDEDRYNPNGGYVDFVEDSEHWDTNSEMFDSTSGGEDSDMFDEDEGEEGDENEEDDDDGDNEDDEAEDTPSEGDNW</sequence>
<protein>
    <submittedName>
        <fullName evidence="5">Ankyrin repeat-containing domain protein</fullName>
    </submittedName>
</protein>
<dbReference type="Proteomes" id="UP001302126">
    <property type="component" value="Unassembled WGS sequence"/>
</dbReference>
<dbReference type="PANTHER" id="PTHR24123:SF33">
    <property type="entry name" value="PROTEIN HOS4"/>
    <property type="match status" value="1"/>
</dbReference>
<dbReference type="InterPro" id="IPR036770">
    <property type="entry name" value="Ankyrin_rpt-contain_sf"/>
</dbReference>
<comment type="caution">
    <text evidence="5">The sequence shown here is derived from an EMBL/GenBank/DDBJ whole genome shotgun (WGS) entry which is preliminary data.</text>
</comment>
<feature type="compositionally biased region" description="Acidic residues" evidence="4">
    <location>
        <begin position="725"/>
        <end position="765"/>
    </location>
</feature>
<feature type="region of interest" description="Disordered" evidence="4">
    <location>
        <begin position="660"/>
        <end position="765"/>
    </location>
</feature>
<keyword evidence="2 3" id="KW-0040">ANK repeat</keyword>
<keyword evidence="6" id="KW-1185">Reference proteome</keyword>
<dbReference type="AlphaFoldDB" id="A0AAN6X1T0"/>
<dbReference type="PROSITE" id="PS50297">
    <property type="entry name" value="ANK_REP_REGION"/>
    <property type="match status" value="2"/>
</dbReference>
<evidence type="ECO:0000256" key="4">
    <source>
        <dbReference type="SAM" id="MobiDB-lite"/>
    </source>
</evidence>
<reference evidence="5" key="2">
    <citation type="submission" date="2023-05" db="EMBL/GenBank/DDBJ databases">
        <authorList>
            <consortium name="Lawrence Berkeley National Laboratory"/>
            <person name="Steindorff A."/>
            <person name="Hensen N."/>
            <person name="Bonometti L."/>
            <person name="Westerberg I."/>
            <person name="Brannstrom I.O."/>
            <person name="Guillou S."/>
            <person name="Cros-Aarteil S."/>
            <person name="Calhoun S."/>
            <person name="Haridas S."/>
            <person name="Kuo A."/>
            <person name="Mondo S."/>
            <person name="Pangilinan J."/>
            <person name="Riley R."/>
            <person name="Labutti K."/>
            <person name="Andreopoulos B."/>
            <person name="Lipzen A."/>
            <person name="Chen C."/>
            <person name="Yanf M."/>
            <person name="Daum C."/>
            <person name="Ng V."/>
            <person name="Clum A."/>
            <person name="Ohm R."/>
            <person name="Martin F."/>
            <person name="Silar P."/>
            <person name="Natvig D."/>
            <person name="Lalanne C."/>
            <person name="Gautier V."/>
            <person name="Ament-Velasquez S.L."/>
            <person name="Kruys A."/>
            <person name="Hutchinson M.I."/>
            <person name="Powell A.J."/>
            <person name="Barry K."/>
            <person name="Miller A.N."/>
            <person name="Grigoriev I.V."/>
            <person name="Debuchy R."/>
            <person name="Gladieux P."/>
            <person name="Thoren M.H."/>
            <person name="Johannesson H."/>
        </authorList>
    </citation>
    <scope>NUCLEOTIDE SEQUENCE</scope>
    <source>
        <strain evidence="5">PSN309</strain>
    </source>
</reference>
<accession>A0AAN6X1T0</accession>
<dbReference type="Pfam" id="PF00023">
    <property type="entry name" value="Ank"/>
    <property type="match status" value="1"/>
</dbReference>
<feature type="region of interest" description="Disordered" evidence="4">
    <location>
        <begin position="588"/>
        <end position="608"/>
    </location>
</feature>
<evidence type="ECO:0000256" key="2">
    <source>
        <dbReference type="ARBA" id="ARBA00023043"/>
    </source>
</evidence>
<dbReference type="InterPro" id="IPR051165">
    <property type="entry name" value="Multifunctional_ANK_Repeat"/>
</dbReference>